<dbReference type="RefSeq" id="WP_229667226.1">
    <property type="nucleotide sequence ID" value="NZ_BMLA01000002.1"/>
</dbReference>
<feature type="transmembrane region" description="Helical" evidence="6">
    <location>
        <begin position="96"/>
        <end position="122"/>
    </location>
</feature>
<keyword evidence="9" id="KW-1185">Reference proteome</keyword>
<evidence type="ECO:0000313" key="8">
    <source>
        <dbReference type="EMBL" id="MBB4883403.1"/>
    </source>
</evidence>
<dbReference type="Pfam" id="PF02656">
    <property type="entry name" value="DUF202"/>
    <property type="match status" value="1"/>
</dbReference>
<organism evidence="8 9">
    <name type="scientific">Micrococcus flavus</name>
    <dbReference type="NCBI Taxonomy" id="384602"/>
    <lineage>
        <taxon>Bacteria</taxon>
        <taxon>Bacillati</taxon>
        <taxon>Actinomycetota</taxon>
        <taxon>Actinomycetes</taxon>
        <taxon>Micrococcales</taxon>
        <taxon>Micrococcaceae</taxon>
        <taxon>Micrococcus</taxon>
    </lineage>
</organism>
<dbReference type="GO" id="GO:0012505">
    <property type="term" value="C:endomembrane system"/>
    <property type="evidence" value="ECO:0007669"/>
    <property type="project" value="UniProtKB-SubCell"/>
</dbReference>
<feature type="region of interest" description="Disordered" evidence="5">
    <location>
        <begin position="1"/>
        <end position="26"/>
    </location>
</feature>
<feature type="transmembrane region" description="Helical" evidence="6">
    <location>
        <begin position="57"/>
        <end position="75"/>
    </location>
</feature>
<evidence type="ECO:0000313" key="9">
    <source>
        <dbReference type="Proteomes" id="UP000560081"/>
    </source>
</evidence>
<dbReference type="AlphaFoldDB" id="A0A7W7L4E8"/>
<protein>
    <submittedName>
        <fullName evidence="8">Uncharacterized membrane protein YidH (DUF202 family)</fullName>
    </submittedName>
</protein>
<evidence type="ECO:0000259" key="7">
    <source>
        <dbReference type="Pfam" id="PF02656"/>
    </source>
</evidence>
<dbReference type="EMBL" id="JACHMC010000001">
    <property type="protein sequence ID" value="MBB4883403.1"/>
    <property type="molecule type" value="Genomic_DNA"/>
</dbReference>
<evidence type="ECO:0000256" key="3">
    <source>
        <dbReference type="ARBA" id="ARBA00022989"/>
    </source>
</evidence>
<dbReference type="InterPro" id="IPR003807">
    <property type="entry name" value="DUF202"/>
</dbReference>
<comment type="subcellular location">
    <subcellularLocation>
        <location evidence="1">Endomembrane system</location>
        <topology evidence="1">Multi-pass membrane protein</topology>
    </subcellularLocation>
</comment>
<evidence type="ECO:0000256" key="2">
    <source>
        <dbReference type="ARBA" id="ARBA00022692"/>
    </source>
</evidence>
<comment type="caution">
    <text evidence="8">The sequence shown here is derived from an EMBL/GenBank/DDBJ whole genome shotgun (WGS) entry which is preliminary data.</text>
</comment>
<evidence type="ECO:0000256" key="4">
    <source>
        <dbReference type="ARBA" id="ARBA00023136"/>
    </source>
</evidence>
<evidence type="ECO:0000256" key="1">
    <source>
        <dbReference type="ARBA" id="ARBA00004127"/>
    </source>
</evidence>
<keyword evidence="2 6" id="KW-0812">Transmembrane</keyword>
<sequence length="127" mass="13434">MPRRVPGVPLPRPAPPGGHADPGLQPERTVMSWGRTVLALHVTALMFVRWYSEVGVWAFAPAALAALVGAAIMLGQRRRYGHQSAGITDERVRPAWRTAAGMVAFVVALSCLGLTAMAALLLSGAPL</sequence>
<evidence type="ECO:0000256" key="5">
    <source>
        <dbReference type="SAM" id="MobiDB-lite"/>
    </source>
</evidence>
<reference evidence="8 9" key="1">
    <citation type="submission" date="2020-08" db="EMBL/GenBank/DDBJ databases">
        <title>Sequencing the genomes of 1000 actinobacteria strains.</title>
        <authorList>
            <person name="Klenk H.-P."/>
        </authorList>
    </citation>
    <scope>NUCLEOTIDE SEQUENCE [LARGE SCALE GENOMIC DNA]</scope>
    <source>
        <strain evidence="8 9">DSM 19079</strain>
    </source>
</reference>
<accession>A0A7W7L4E8</accession>
<name>A0A7W7L4E8_9MICC</name>
<dbReference type="Proteomes" id="UP000560081">
    <property type="component" value="Unassembled WGS sequence"/>
</dbReference>
<keyword evidence="4 6" id="KW-0472">Membrane</keyword>
<keyword evidence="3 6" id="KW-1133">Transmembrane helix</keyword>
<evidence type="ECO:0000256" key="6">
    <source>
        <dbReference type="SAM" id="Phobius"/>
    </source>
</evidence>
<gene>
    <name evidence="8" type="ORF">BJ976_001754</name>
</gene>
<feature type="domain" description="DUF202" evidence="7">
    <location>
        <begin position="21"/>
        <end position="82"/>
    </location>
</feature>
<proteinExistence type="predicted"/>